<evidence type="ECO:0000256" key="3">
    <source>
        <dbReference type="ARBA" id="ARBA00022544"/>
    </source>
</evidence>
<accession>A0A6I6UPV7</accession>
<evidence type="ECO:0000256" key="6">
    <source>
        <dbReference type="ARBA" id="ARBA00023139"/>
    </source>
</evidence>
<keyword evidence="4" id="KW-0732">Signal</keyword>
<feature type="transmembrane region" description="Helical" evidence="8">
    <location>
        <begin position="6"/>
        <end position="24"/>
    </location>
</feature>
<gene>
    <name evidence="11" type="ORF">FHE72_04130</name>
</gene>
<dbReference type="PANTHER" id="PTHR35789:SF1">
    <property type="entry name" value="SPORE GERMINATION PROTEIN B3"/>
    <property type="match status" value="1"/>
</dbReference>
<evidence type="ECO:0000313" key="11">
    <source>
        <dbReference type="EMBL" id="QHE60316.1"/>
    </source>
</evidence>
<name>A0A6I6UPV7_9BACI</name>
<keyword evidence="6" id="KW-0564">Palmitate</keyword>
<dbReference type="Pfam" id="PF25198">
    <property type="entry name" value="Spore_GerAC_N"/>
    <property type="match status" value="1"/>
</dbReference>
<protein>
    <submittedName>
        <fullName evidence="11">Ger(X)C family spore germination protein</fullName>
    </submittedName>
</protein>
<organism evidence="11 12">
    <name type="scientific">Rossellomorea vietnamensis</name>
    <dbReference type="NCBI Taxonomy" id="218284"/>
    <lineage>
        <taxon>Bacteria</taxon>
        <taxon>Bacillati</taxon>
        <taxon>Bacillota</taxon>
        <taxon>Bacilli</taxon>
        <taxon>Bacillales</taxon>
        <taxon>Bacillaceae</taxon>
        <taxon>Rossellomorea</taxon>
    </lineage>
</organism>
<dbReference type="KEGG" id="bvq:FHE72_04130"/>
<dbReference type="RefSeq" id="WP_159361311.1">
    <property type="nucleotide sequence ID" value="NZ_CP047394.1"/>
</dbReference>
<dbReference type="NCBIfam" id="TIGR02887">
    <property type="entry name" value="spore_ger_x_C"/>
    <property type="match status" value="1"/>
</dbReference>
<evidence type="ECO:0000256" key="1">
    <source>
        <dbReference type="ARBA" id="ARBA00004635"/>
    </source>
</evidence>
<reference evidence="11 12" key="1">
    <citation type="submission" date="2019-06" db="EMBL/GenBank/DDBJ databases">
        <title>An operon consisting of a P-type ATPase gene and a transcriptional regular gene given the different cadmium resistance in Bacillus vietamensis 151-6 and Bacillus marisflavi 151-25.</title>
        <authorList>
            <person name="Yu X."/>
        </authorList>
    </citation>
    <scope>NUCLEOTIDE SEQUENCE [LARGE SCALE GENOMIC DNA]</scope>
    <source>
        <strain evidence="11 12">151-6</strain>
    </source>
</reference>
<evidence type="ECO:0000256" key="4">
    <source>
        <dbReference type="ARBA" id="ARBA00022729"/>
    </source>
</evidence>
<feature type="domain" description="Spore germination GerAC-like C-terminal" evidence="9">
    <location>
        <begin position="225"/>
        <end position="385"/>
    </location>
</feature>
<dbReference type="InterPro" id="IPR038501">
    <property type="entry name" value="Spore_GerAC_C_sf"/>
</dbReference>
<dbReference type="Gene3D" id="3.30.300.210">
    <property type="entry name" value="Nutrient germinant receptor protein C, domain 3"/>
    <property type="match status" value="1"/>
</dbReference>
<evidence type="ECO:0000313" key="12">
    <source>
        <dbReference type="Proteomes" id="UP000465062"/>
    </source>
</evidence>
<dbReference type="InterPro" id="IPR057336">
    <property type="entry name" value="GerAC_N"/>
</dbReference>
<evidence type="ECO:0000259" key="9">
    <source>
        <dbReference type="Pfam" id="PF05504"/>
    </source>
</evidence>
<keyword evidence="5 8" id="KW-0472">Membrane</keyword>
<proteinExistence type="inferred from homology"/>
<evidence type="ECO:0000259" key="10">
    <source>
        <dbReference type="Pfam" id="PF25198"/>
    </source>
</evidence>
<dbReference type="PANTHER" id="PTHR35789">
    <property type="entry name" value="SPORE GERMINATION PROTEIN B3"/>
    <property type="match status" value="1"/>
</dbReference>
<comment type="similarity">
    <text evidence="2">Belongs to the GerABKC lipoprotein family.</text>
</comment>
<evidence type="ECO:0000256" key="8">
    <source>
        <dbReference type="SAM" id="Phobius"/>
    </source>
</evidence>
<comment type="subcellular location">
    <subcellularLocation>
        <location evidence="1">Membrane</location>
        <topology evidence="1">Lipid-anchor</topology>
    </subcellularLocation>
</comment>
<dbReference type="EMBL" id="CP047394">
    <property type="protein sequence ID" value="QHE60316.1"/>
    <property type="molecule type" value="Genomic_DNA"/>
</dbReference>
<dbReference type="InterPro" id="IPR046953">
    <property type="entry name" value="Spore_GerAC-like_C"/>
</dbReference>
<evidence type="ECO:0000256" key="2">
    <source>
        <dbReference type="ARBA" id="ARBA00007886"/>
    </source>
</evidence>
<dbReference type="Pfam" id="PF05504">
    <property type="entry name" value="Spore_GerAC"/>
    <property type="match status" value="1"/>
</dbReference>
<keyword evidence="7" id="KW-0449">Lipoprotein</keyword>
<dbReference type="InterPro" id="IPR008844">
    <property type="entry name" value="Spore_GerAC-like"/>
</dbReference>
<dbReference type="AlphaFoldDB" id="A0A6I6UPV7"/>
<evidence type="ECO:0000256" key="7">
    <source>
        <dbReference type="ARBA" id="ARBA00023288"/>
    </source>
</evidence>
<feature type="domain" description="Spore germination protein N-terminal" evidence="10">
    <location>
        <begin position="27"/>
        <end position="199"/>
    </location>
</feature>
<dbReference type="GO" id="GO:0009847">
    <property type="term" value="P:spore germination"/>
    <property type="evidence" value="ECO:0007669"/>
    <property type="project" value="InterPro"/>
</dbReference>
<keyword evidence="8" id="KW-0812">Transmembrane</keyword>
<evidence type="ECO:0000256" key="5">
    <source>
        <dbReference type="ARBA" id="ARBA00023136"/>
    </source>
</evidence>
<sequence length="389" mass="43426">MNLSKLRLITILFVLLGSIIVSYIKTKQLNEVELVSGLGIDQLDGQYAVTLQIFNPSANQKNAVDPTGGFTYTQMGRTIPEAIEKIRKETLKDPILDTLQVVTLSERLVKEEGLNETLDFLVRNPRVPASINTIVIKGENPESFLKLFTPQEKLTTLYTNTMLRNSKQVWGNLVNTSAERIRSYLTDKTSDIIIPYVEIHGDIDKGMSKGNIEGFSPASHLSLEGFATFKGEKLNSFLTNEESNTLALMKGVDQVVNISAPCADSHDEFTIEAISTSSSLKADTQPVSFRLKVKIKGNLEQIGCGKDLTKLASRKTLQSQLEKKIKSNMDAVIKKSQEDGTDMLGLKDALYRQEPKLWKKKKNEKDFLSTVNVNTSVHVEFIRFGHVKQ</sequence>
<keyword evidence="3" id="KW-0309">Germination</keyword>
<keyword evidence="8" id="KW-1133">Transmembrane helix</keyword>
<dbReference type="Proteomes" id="UP000465062">
    <property type="component" value="Chromosome"/>
</dbReference>
<dbReference type="GO" id="GO:0016020">
    <property type="term" value="C:membrane"/>
    <property type="evidence" value="ECO:0007669"/>
    <property type="project" value="UniProtKB-SubCell"/>
</dbReference>